<dbReference type="EMBL" id="OOIL02001799">
    <property type="protein sequence ID" value="VFQ78477.1"/>
    <property type="molecule type" value="Genomic_DNA"/>
</dbReference>
<dbReference type="InterPro" id="IPR039245">
    <property type="entry name" value="TYSND1/DEG15"/>
</dbReference>
<evidence type="ECO:0000313" key="3">
    <source>
        <dbReference type="Proteomes" id="UP000595140"/>
    </source>
</evidence>
<keyword evidence="3" id="KW-1185">Reference proteome</keyword>
<dbReference type="GO" id="GO:0005777">
    <property type="term" value="C:peroxisome"/>
    <property type="evidence" value="ECO:0007669"/>
    <property type="project" value="InterPro"/>
</dbReference>
<gene>
    <name evidence="2" type="ORF">CCAM_LOCUS20253</name>
</gene>
<protein>
    <submittedName>
        <fullName evidence="2">Uncharacterized protein</fullName>
    </submittedName>
</protein>
<proteinExistence type="predicted"/>
<dbReference type="PANTHER" id="PTHR21004">
    <property type="entry name" value="SERINE PROTEASE-RELATED"/>
    <property type="match status" value="1"/>
</dbReference>
<dbReference type="PANTHER" id="PTHR21004:SF0">
    <property type="entry name" value="PEROXISOMAL LEADER PEPTIDE-PROCESSING PROTEASE"/>
    <property type="match status" value="1"/>
</dbReference>
<feature type="compositionally biased region" description="Polar residues" evidence="1">
    <location>
        <begin position="75"/>
        <end position="91"/>
    </location>
</feature>
<dbReference type="GO" id="GO:0016485">
    <property type="term" value="P:protein processing"/>
    <property type="evidence" value="ECO:0007669"/>
    <property type="project" value="InterPro"/>
</dbReference>
<dbReference type="AlphaFoldDB" id="A0A484LQH9"/>
<name>A0A484LQH9_9ASTE</name>
<organism evidence="2 3">
    <name type="scientific">Cuscuta campestris</name>
    <dbReference type="NCBI Taxonomy" id="132261"/>
    <lineage>
        <taxon>Eukaryota</taxon>
        <taxon>Viridiplantae</taxon>
        <taxon>Streptophyta</taxon>
        <taxon>Embryophyta</taxon>
        <taxon>Tracheophyta</taxon>
        <taxon>Spermatophyta</taxon>
        <taxon>Magnoliopsida</taxon>
        <taxon>eudicotyledons</taxon>
        <taxon>Gunneridae</taxon>
        <taxon>Pentapetalae</taxon>
        <taxon>asterids</taxon>
        <taxon>lamiids</taxon>
        <taxon>Solanales</taxon>
        <taxon>Convolvulaceae</taxon>
        <taxon>Cuscuteae</taxon>
        <taxon>Cuscuta</taxon>
        <taxon>Cuscuta subgen. Grammica</taxon>
        <taxon>Cuscuta sect. Cleistogrammica</taxon>
    </lineage>
</organism>
<sequence length="91" mass="9900">MSDLSLLEYLDKPDEQLSAVWALAPPLSSKPNPSFLLNPPLLPQDGGGGGKEAKGSRFAKFIADRKEWLKKEPQVDNSGGTSQNKYISSKL</sequence>
<dbReference type="Proteomes" id="UP000595140">
    <property type="component" value="Unassembled WGS sequence"/>
</dbReference>
<feature type="region of interest" description="Disordered" evidence="1">
    <location>
        <begin position="34"/>
        <end position="55"/>
    </location>
</feature>
<evidence type="ECO:0000256" key="1">
    <source>
        <dbReference type="SAM" id="MobiDB-lite"/>
    </source>
</evidence>
<evidence type="ECO:0000313" key="2">
    <source>
        <dbReference type="EMBL" id="VFQ78477.1"/>
    </source>
</evidence>
<reference evidence="2 3" key="1">
    <citation type="submission" date="2018-04" db="EMBL/GenBank/DDBJ databases">
        <authorList>
            <person name="Vogel A."/>
        </authorList>
    </citation>
    <scope>NUCLEOTIDE SEQUENCE [LARGE SCALE GENOMIC DNA]</scope>
</reference>
<dbReference type="GO" id="GO:0004252">
    <property type="term" value="F:serine-type endopeptidase activity"/>
    <property type="evidence" value="ECO:0007669"/>
    <property type="project" value="InterPro"/>
</dbReference>
<accession>A0A484LQH9</accession>
<feature type="region of interest" description="Disordered" evidence="1">
    <location>
        <begin position="70"/>
        <end position="91"/>
    </location>
</feature>